<dbReference type="Gene3D" id="3.30.1380.10">
    <property type="match status" value="1"/>
</dbReference>
<dbReference type="Gene3D" id="2.30.30.40">
    <property type="entry name" value="SH3 Domains"/>
    <property type="match status" value="2"/>
</dbReference>
<evidence type="ECO:0000313" key="2">
    <source>
        <dbReference type="EMBL" id="AEH92309.1"/>
    </source>
</evidence>
<evidence type="ECO:0000313" key="3">
    <source>
        <dbReference type="Proteomes" id="UP000000486"/>
    </source>
</evidence>
<dbReference type="CDD" id="cd14845">
    <property type="entry name" value="L-Ala-D-Glu_peptidase_like"/>
    <property type="match status" value="1"/>
</dbReference>
<dbReference type="InterPro" id="IPR009045">
    <property type="entry name" value="Zn_M74/Hedgehog-like"/>
</dbReference>
<dbReference type="Pfam" id="PF13539">
    <property type="entry name" value="Peptidase_M15_4"/>
    <property type="match status" value="1"/>
</dbReference>
<dbReference type="GO" id="GO:0008233">
    <property type="term" value="F:peptidase activity"/>
    <property type="evidence" value="ECO:0007669"/>
    <property type="project" value="InterPro"/>
</dbReference>
<proteinExistence type="predicted"/>
<dbReference type="EMBL" id="CP002816">
    <property type="protein sequence ID" value="AEH92309.1"/>
    <property type="molecule type" value="Genomic_DNA"/>
</dbReference>
<dbReference type="Proteomes" id="UP000000486">
    <property type="component" value="Chromosome"/>
</dbReference>
<evidence type="ECO:0000259" key="1">
    <source>
        <dbReference type="Pfam" id="PF13539"/>
    </source>
</evidence>
<feature type="domain" description="Peptidase M15C" evidence="1">
    <location>
        <begin position="59"/>
        <end position="121"/>
    </location>
</feature>
<dbReference type="HOGENOM" id="CLU_989710_0_0_9"/>
<dbReference type="AlphaFoldDB" id="A0A0E0UVH0"/>
<organism evidence="2 3">
    <name type="scientific">Listeria monocytogenes serotype 4a (strain M7)</name>
    <dbReference type="NCBI Taxonomy" id="1030009"/>
    <lineage>
        <taxon>Bacteria</taxon>
        <taxon>Bacillati</taxon>
        <taxon>Bacillota</taxon>
        <taxon>Bacilli</taxon>
        <taxon>Bacillales</taxon>
        <taxon>Listeriaceae</taxon>
        <taxon>Listeria</taxon>
    </lineage>
</organism>
<dbReference type="KEGG" id="lmq:LMM7_1304"/>
<dbReference type="SUPFAM" id="SSF55166">
    <property type="entry name" value="Hedgehog/DD-peptidase"/>
    <property type="match status" value="1"/>
</dbReference>
<sequence>MTMYYEERSRNNIAKLATNTRAKALEWFNWCCKNGIEILVYETIRTKEQQSANVANGKSQTMRSYHIVGQAFDFVMTKGKTVDWSGYKTATAKKAIAKAKSLGFSWGGDWSGFFDCPHMQYEYKGYGTDKFTADTPTTTKKTGKQGVYARGNLNIRTKATWDSTTAFKVPVYYYAQILWDTKQGEWVQIEFQGKKGWYKPNFKDYWFEKDPCIAYICTADVNFRKSSKWDSPVAQKKKKGDTVRMVKKAKNGWLEFGLTNGVIGYIPNSTKYVKKK</sequence>
<dbReference type="InterPro" id="IPR039561">
    <property type="entry name" value="Peptidase_M15C"/>
</dbReference>
<gene>
    <name evidence="2" type="ordered locus">LMM7_1304</name>
</gene>
<dbReference type="RefSeq" id="WP_012581442.1">
    <property type="nucleotide sequence ID" value="NC_017537.1"/>
</dbReference>
<protein>
    <recommendedName>
        <fullName evidence="1">Peptidase M15C domain-containing protein</fullName>
    </recommendedName>
</protein>
<accession>A0A0E0UVH0</accession>
<name>A0A0E0UVH0_LISMM</name>
<dbReference type="MEROPS" id="M15.020"/>
<dbReference type="PATRIC" id="fig|1030009.3.peg.1293"/>
<reference evidence="2 3" key="1">
    <citation type="journal article" date="2011" name="J. Bacteriol.">
        <title>Genome sequence of the nonpathogenic Listeria monocytogenes serovar 4a strain M7.</title>
        <authorList>
            <person name="Chen J."/>
            <person name="Xia Y."/>
            <person name="Cheng C."/>
            <person name="Fang C."/>
            <person name="Shan Y."/>
            <person name="Jin G."/>
            <person name="Fang W."/>
        </authorList>
    </citation>
    <scope>NUCLEOTIDE SEQUENCE [LARGE SCALE GENOMIC DNA]</scope>
    <source>
        <strain evidence="2 3">M7</strain>
    </source>
</reference>